<dbReference type="OrthoDB" id="127912at2759"/>
<dbReference type="EMBL" id="NCKW01001219">
    <property type="protein sequence ID" value="POM79635.1"/>
    <property type="molecule type" value="Genomic_DNA"/>
</dbReference>
<proteinExistence type="predicted"/>
<evidence type="ECO:0000256" key="1">
    <source>
        <dbReference type="SAM" id="MobiDB-lite"/>
    </source>
</evidence>
<accession>A0A2P4YP92</accession>
<name>A0A2P4YP92_9STRA</name>
<feature type="region of interest" description="Disordered" evidence="1">
    <location>
        <begin position="1"/>
        <end position="51"/>
    </location>
</feature>
<comment type="caution">
    <text evidence="2">The sequence shown here is derived from an EMBL/GenBank/DDBJ whole genome shotgun (WGS) entry which is preliminary data.</text>
</comment>
<dbReference type="Proteomes" id="UP000237271">
    <property type="component" value="Unassembled WGS sequence"/>
</dbReference>
<feature type="compositionally biased region" description="Polar residues" evidence="1">
    <location>
        <begin position="42"/>
        <end position="51"/>
    </location>
</feature>
<gene>
    <name evidence="2" type="ORF">PHPALM_2639</name>
</gene>
<reference evidence="2 3" key="1">
    <citation type="journal article" date="2017" name="Genome Biol. Evol.">
        <title>Phytophthora megakarya and P. palmivora, closely related causal agents of cacao black pod rot, underwent increases in genome sizes and gene numbers by different mechanisms.</title>
        <authorList>
            <person name="Ali S.S."/>
            <person name="Shao J."/>
            <person name="Lary D.J."/>
            <person name="Kronmiller B."/>
            <person name="Shen D."/>
            <person name="Strem M.D."/>
            <person name="Amoako-Attah I."/>
            <person name="Akrofi A.Y."/>
            <person name="Begoude B.A."/>
            <person name="Ten Hoopen G.M."/>
            <person name="Coulibaly K."/>
            <person name="Kebe B.I."/>
            <person name="Melnick R.L."/>
            <person name="Guiltinan M.J."/>
            <person name="Tyler B.M."/>
            <person name="Meinhardt L.W."/>
            <person name="Bailey B.A."/>
        </authorList>
    </citation>
    <scope>NUCLEOTIDE SEQUENCE [LARGE SCALE GENOMIC DNA]</scope>
    <source>
        <strain evidence="3">sbr112.9</strain>
    </source>
</reference>
<keyword evidence="3" id="KW-1185">Reference proteome</keyword>
<feature type="compositionally biased region" description="Acidic residues" evidence="1">
    <location>
        <begin position="10"/>
        <end position="33"/>
    </location>
</feature>
<evidence type="ECO:0000313" key="3">
    <source>
        <dbReference type="Proteomes" id="UP000237271"/>
    </source>
</evidence>
<organism evidence="2 3">
    <name type="scientific">Phytophthora palmivora</name>
    <dbReference type="NCBI Taxonomy" id="4796"/>
    <lineage>
        <taxon>Eukaryota</taxon>
        <taxon>Sar</taxon>
        <taxon>Stramenopiles</taxon>
        <taxon>Oomycota</taxon>
        <taxon>Peronosporomycetes</taxon>
        <taxon>Peronosporales</taxon>
        <taxon>Peronosporaceae</taxon>
        <taxon>Phytophthora</taxon>
    </lineage>
</organism>
<protein>
    <submittedName>
        <fullName evidence="2">Uncharacterized protein</fullName>
    </submittedName>
</protein>
<evidence type="ECO:0000313" key="2">
    <source>
        <dbReference type="EMBL" id="POM79635.1"/>
    </source>
</evidence>
<sequence length="93" mass="10200">MEIADLLNQVDDDADWEFEASDSEEEQGEEGGGTEDLTSETMQSAATSPLTQRLTGNEYVDNLIKSCVLNMILRREVTGAFNECGVLGLFTSF</sequence>
<dbReference type="AlphaFoldDB" id="A0A2P4YP92"/>